<gene>
    <name evidence="1" type="ORF">POCTA_138.1.T1360100</name>
</gene>
<dbReference type="Proteomes" id="UP000683925">
    <property type="component" value="Unassembled WGS sequence"/>
</dbReference>
<evidence type="ECO:0000313" key="2">
    <source>
        <dbReference type="Proteomes" id="UP000683925"/>
    </source>
</evidence>
<keyword evidence="2" id="KW-1185">Reference proteome</keyword>
<dbReference type="OMA" id="YNQEGFQ"/>
<comment type="caution">
    <text evidence="1">The sequence shown here is derived from an EMBL/GenBank/DDBJ whole genome shotgun (WGS) entry which is preliminary data.</text>
</comment>
<accession>A0A8S1XW45</accession>
<organism evidence="1 2">
    <name type="scientific">Paramecium octaurelia</name>
    <dbReference type="NCBI Taxonomy" id="43137"/>
    <lineage>
        <taxon>Eukaryota</taxon>
        <taxon>Sar</taxon>
        <taxon>Alveolata</taxon>
        <taxon>Ciliophora</taxon>
        <taxon>Intramacronucleata</taxon>
        <taxon>Oligohymenophorea</taxon>
        <taxon>Peniculida</taxon>
        <taxon>Parameciidae</taxon>
        <taxon>Paramecium</taxon>
    </lineage>
</organism>
<dbReference type="OrthoDB" id="10328165at2759"/>
<reference evidence="1" key="1">
    <citation type="submission" date="2021-01" db="EMBL/GenBank/DDBJ databases">
        <authorList>
            <consortium name="Genoscope - CEA"/>
            <person name="William W."/>
        </authorList>
    </citation>
    <scope>NUCLEOTIDE SEQUENCE</scope>
</reference>
<name>A0A8S1XW45_PAROT</name>
<protein>
    <submittedName>
        <fullName evidence="1">Uncharacterized protein</fullName>
    </submittedName>
</protein>
<evidence type="ECO:0000313" key="1">
    <source>
        <dbReference type="EMBL" id="CAD8205779.1"/>
    </source>
</evidence>
<sequence>MLKSLLNGFLSLHHQNHQLLYQDLYKYSTETHSFSNNMYVLSNTKNKLKFSLVLLSKVKSVHFYLLMSFTTISYLSYYWQNITQGYLNHLESQLKEQQKKSEPKPPITGSSIVINEVLRKESINKMLGELIVRIDNKESTQHNVAKQLCKLGNLSFLYDKTFVLTKDLLIQQVFNNDEIFVKLRDLLIKVLNDQRAQVVALLCDQLRTNAMDVAVKNLVNLYNQEGFQQGLSNALIGAMYTYLDDRSTVTELLKLLQNKK</sequence>
<dbReference type="EMBL" id="CAJJDP010000137">
    <property type="protein sequence ID" value="CAD8205779.1"/>
    <property type="molecule type" value="Genomic_DNA"/>
</dbReference>
<proteinExistence type="predicted"/>
<dbReference type="AlphaFoldDB" id="A0A8S1XW45"/>